<keyword evidence="5" id="KW-0808">Transferase</keyword>
<dbReference type="Pfam" id="PF00512">
    <property type="entry name" value="HisKA"/>
    <property type="match status" value="1"/>
</dbReference>
<gene>
    <name evidence="14" type="ORF">CNX65_27245</name>
</gene>
<dbReference type="AlphaFoldDB" id="A0A290ZBZ1"/>
<dbReference type="SMART" id="SM00304">
    <property type="entry name" value="HAMP"/>
    <property type="match status" value="1"/>
</dbReference>
<keyword evidence="8 11" id="KW-1133">Transmembrane helix</keyword>
<feature type="domain" description="Histidine kinase" evidence="12">
    <location>
        <begin position="226"/>
        <end position="432"/>
    </location>
</feature>
<evidence type="ECO:0000256" key="9">
    <source>
        <dbReference type="ARBA" id="ARBA00023012"/>
    </source>
</evidence>
<keyword evidence="4" id="KW-0597">Phosphoprotein</keyword>
<dbReference type="InterPro" id="IPR050428">
    <property type="entry name" value="TCS_sensor_his_kinase"/>
</dbReference>
<feature type="transmembrane region" description="Helical" evidence="11">
    <location>
        <begin position="142"/>
        <end position="164"/>
    </location>
</feature>
<evidence type="ECO:0000256" key="3">
    <source>
        <dbReference type="ARBA" id="ARBA00012438"/>
    </source>
</evidence>
<dbReference type="EMBL" id="CP023445">
    <property type="protein sequence ID" value="ATE56516.1"/>
    <property type="molecule type" value="Genomic_DNA"/>
</dbReference>
<keyword evidence="9" id="KW-0902">Two-component regulatory system</keyword>
<evidence type="ECO:0000256" key="5">
    <source>
        <dbReference type="ARBA" id="ARBA00022679"/>
    </source>
</evidence>
<evidence type="ECO:0000256" key="1">
    <source>
        <dbReference type="ARBA" id="ARBA00000085"/>
    </source>
</evidence>
<evidence type="ECO:0000256" key="7">
    <source>
        <dbReference type="ARBA" id="ARBA00022777"/>
    </source>
</evidence>
<dbReference type="Pfam" id="PF00672">
    <property type="entry name" value="HAMP"/>
    <property type="match status" value="1"/>
</dbReference>
<feature type="domain" description="HAMP" evidence="13">
    <location>
        <begin position="165"/>
        <end position="218"/>
    </location>
</feature>
<dbReference type="CDD" id="cd00075">
    <property type="entry name" value="HATPase"/>
    <property type="match status" value="1"/>
</dbReference>
<dbReference type="PRINTS" id="PR00344">
    <property type="entry name" value="BCTRLSENSOR"/>
</dbReference>
<dbReference type="SMART" id="SM00387">
    <property type="entry name" value="HATPase_c"/>
    <property type="match status" value="1"/>
</dbReference>
<protein>
    <recommendedName>
        <fullName evidence="3">histidine kinase</fullName>
        <ecNumber evidence="3">2.7.13.3</ecNumber>
    </recommendedName>
</protein>
<dbReference type="InterPro" id="IPR036097">
    <property type="entry name" value="HisK_dim/P_sf"/>
</dbReference>
<evidence type="ECO:0000256" key="10">
    <source>
        <dbReference type="ARBA" id="ARBA00023136"/>
    </source>
</evidence>
<dbReference type="Gene3D" id="3.30.565.10">
    <property type="entry name" value="Histidine kinase-like ATPase, C-terminal domain"/>
    <property type="match status" value="1"/>
</dbReference>
<keyword evidence="10 11" id="KW-0472">Membrane</keyword>
<evidence type="ECO:0000313" key="15">
    <source>
        <dbReference type="Proteomes" id="UP000218505"/>
    </source>
</evidence>
<dbReference type="PROSITE" id="PS50109">
    <property type="entry name" value="HIS_KIN"/>
    <property type="match status" value="1"/>
</dbReference>
<dbReference type="CDD" id="cd06225">
    <property type="entry name" value="HAMP"/>
    <property type="match status" value="1"/>
</dbReference>
<dbReference type="InterPro" id="IPR003660">
    <property type="entry name" value="HAMP_dom"/>
</dbReference>
<comment type="catalytic activity">
    <reaction evidence="1">
        <text>ATP + protein L-histidine = ADP + protein N-phospho-L-histidine.</text>
        <dbReference type="EC" id="2.7.13.3"/>
    </reaction>
</comment>
<sequence>MRVTGLAMVAIEVPLLAIVVTTAVSLRDDAVQQLLLCTMATDVFPLGGDPITWRLKATVCEESGISIASPRGSEPLPTYLSLSEDRRTPFCRPQLSLWPFTDPGAAGSRCIPPAEFPELPDVLPEARAKQFTQAQRDLNHKILLLFGGAFALTALTGFAVWVAMGRVLRPVEAIRRELADITEHDLARRVPLPRVRNELSELAVTVNTALDRLERAVEENRRFAADASHELCGPIAALRAELEIALSHPENAHWSSVVEGALADTDRIQALATDLLLLTRLDHTKSISTPLDLAALARADVARRRSVHELVVELPDDPVQVLGSRALLDRLLGNLLDNAERHAESAITVRLSAVDGQAVLEVADDGPGIPEADRERVFDRFTRLDEARARDTGGTGLGLAIARRIAAVHRGTLVVGASARGALLIASLPRADRL</sequence>
<dbReference type="InterPro" id="IPR005467">
    <property type="entry name" value="His_kinase_dom"/>
</dbReference>
<dbReference type="SMART" id="SM00388">
    <property type="entry name" value="HisKA"/>
    <property type="match status" value="1"/>
</dbReference>
<reference evidence="14" key="1">
    <citation type="submission" date="2017-09" db="EMBL/GenBank/DDBJ databases">
        <title>Complete Genome Sequence of ansamitocin-producing Bacterium Actinosynnema pretiosum X47.</title>
        <authorList>
            <person name="Cao G."/>
            <person name="Zong G."/>
            <person name="Zhong C."/>
            <person name="Fu J."/>
        </authorList>
    </citation>
    <scope>NUCLEOTIDE SEQUENCE [LARGE SCALE GENOMIC DNA]</scope>
    <source>
        <strain evidence="14">X47</strain>
    </source>
</reference>
<dbReference type="SUPFAM" id="SSF55874">
    <property type="entry name" value="ATPase domain of HSP90 chaperone/DNA topoisomerase II/histidine kinase"/>
    <property type="match status" value="1"/>
</dbReference>
<organism evidence="14 15">
    <name type="scientific">Actinosynnema pretiosum</name>
    <dbReference type="NCBI Taxonomy" id="42197"/>
    <lineage>
        <taxon>Bacteria</taxon>
        <taxon>Bacillati</taxon>
        <taxon>Actinomycetota</taxon>
        <taxon>Actinomycetes</taxon>
        <taxon>Pseudonocardiales</taxon>
        <taxon>Pseudonocardiaceae</taxon>
        <taxon>Actinosynnema</taxon>
    </lineage>
</organism>
<dbReference type="EC" id="2.7.13.3" evidence="3"/>
<name>A0A290ZBZ1_9PSEU</name>
<evidence type="ECO:0000256" key="8">
    <source>
        <dbReference type="ARBA" id="ARBA00022989"/>
    </source>
</evidence>
<dbReference type="PANTHER" id="PTHR45436">
    <property type="entry name" value="SENSOR HISTIDINE KINASE YKOH"/>
    <property type="match status" value="1"/>
</dbReference>
<dbReference type="PANTHER" id="PTHR45436:SF5">
    <property type="entry name" value="SENSOR HISTIDINE KINASE TRCS"/>
    <property type="match status" value="1"/>
</dbReference>
<dbReference type="PROSITE" id="PS50885">
    <property type="entry name" value="HAMP"/>
    <property type="match status" value="1"/>
</dbReference>
<evidence type="ECO:0000259" key="12">
    <source>
        <dbReference type="PROSITE" id="PS50109"/>
    </source>
</evidence>
<evidence type="ECO:0000256" key="4">
    <source>
        <dbReference type="ARBA" id="ARBA00022553"/>
    </source>
</evidence>
<dbReference type="Proteomes" id="UP000218505">
    <property type="component" value="Chromosome"/>
</dbReference>
<proteinExistence type="predicted"/>
<dbReference type="GO" id="GO:0005886">
    <property type="term" value="C:plasma membrane"/>
    <property type="evidence" value="ECO:0007669"/>
    <property type="project" value="UniProtKB-SubCell"/>
</dbReference>
<dbReference type="InterPro" id="IPR004358">
    <property type="entry name" value="Sig_transdc_His_kin-like_C"/>
</dbReference>
<dbReference type="RefSeq" id="WP_096496301.1">
    <property type="nucleotide sequence ID" value="NZ_CP023445.1"/>
</dbReference>
<dbReference type="GO" id="GO:0000155">
    <property type="term" value="F:phosphorelay sensor kinase activity"/>
    <property type="evidence" value="ECO:0007669"/>
    <property type="project" value="InterPro"/>
</dbReference>
<dbReference type="InterPro" id="IPR003594">
    <property type="entry name" value="HATPase_dom"/>
</dbReference>
<evidence type="ECO:0000256" key="6">
    <source>
        <dbReference type="ARBA" id="ARBA00022692"/>
    </source>
</evidence>
<accession>A0A290ZBZ1</accession>
<keyword evidence="6 11" id="KW-0812">Transmembrane</keyword>
<evidence type="ECO:0000313" key="14">
    <source>
        <dbReference type="EMBL" id="ATE56516.1"/>
    </source>
</evidence>
<dbReference type="InterPro" id="IPR036890">
    <property type="entry name" value="HATPase_C_sf"/>
</dbReference>
<evidence type="ECO:0000259" key="13">
    <source>
        <dbReference type="PROSITE" id="PS50885"/>
    </source>
</evidence>
<dbReference type="KEGG" id="apre:CNX65_27245"/>
<keyword evidence="15" id="KW-1185">Reference proteome</keyword>
<comment type="subcellular location">
    <subcellularLocation>
        <location evidence="2">Cell membrane</location>
    </subcellularLocation>
</comment>
<dbReference type="InterPro" id="IPR003661">
    <property type="entry name" value="HisK_dim/P_dom"/>
</dbReference>
<evidence type="ECO:0000256" key="2">
    <source>
        <dbReference type="ARBA" id="ARBA00004236"/>
    </source>
</evidence>
<keyword evidence="7 14" id="KW-0418">Kinase</keyword>
<feature type="transmembrane region" description="Helical" evidence="11">
    <location>
        <begin position="6"/>
        <end position="26"/>
    </location>
</feature>
<evidence type="ECO:0000256" key="11">
    <source>
        <dbReference type="SAM" id="Phobius"/>
    </source>
</evidence>
<dbReference type="Pfam" id="PF02518">
    <property type="entry name" value="HATPase_c"/>
    <property type="match status" value="1"/>
</dbReference>
<dbReference type="Gene3D" id="1.10.287.130">
    <property type="match status" value="1"/>
</dbReference>
<dbReference type="SUPFAM" id="SSF47384">
    <property type="entry name" value="Homodimeric domain of signal transducing histidine kinase"/>
    <property type="match status" value="1"/>
</dbReference>